<reference evidence="16 19" key="2">
    <citation type="submission" date="2020-10" db="EMBL/GenBank/DDBJ databases">
        <title>Genome sequences of Pseudomonas isolates.</title>
        <authorList>
            <person name="Wessels L."/>
            <person name="Reich F."/>
            <person name="Hammerl J."/>
        </authorList>
    </citation>
    <scope>NUCLEOTIDE SEQUENCE [LARGE SCALE GENOMIC DNA]</scope>
    <source>
        <strain evidence="16 19">20-MO00624-0</strain>
    </source>
</reference>
<dbReference type="InterPro" id="IPR010207">
    <property type="entry name" value="Elect_transpt_cplx_RnfB/RsxB"/>
</dbReference>
<dbReference type="Proteomes" id="UP000250443">
    <property type="component" value="Unassembled WGS sequence"/>
</dbReference>
<keyword evidence="5" id="KW-0479">Metal-binding</keyword>
<evidence type="ECO:0000256" key="11">
    <source>
        <dbReference type="ARBA" id="ARBA00023136"/>
    </source>
</evidence>
<feature type="domain" description="4Fe-4S ferredoxin-type" evidence="14">
    <location>
        <begin position="102"/>
        <end position="131"/>
    </location>
</feature>
<dbReference type="EMBL" id="UAUF01000013">
    <property type="protein sequence ID" value="SPZ09525.1"/>
    <property type="molecule type" value="Genomic_DNA"/>
</dbReference>
<gene>
    <name evidence="17" type="primary">rnfB</name>
    <name evidence="16" type="ORF">IRZ65_22545</name>
    <name evidence="17" type="ORF">NCTC11842_03097</name>
</gene>
<dbReference type="PROSITE" id="PS00198">
    <property type="entry name" value="4FE4S_FER_1"/>
    <property type="match status" value="2"/>
</dbReference>
<dbReference type="EMBL" id="JADMCD010000017">
    <property type="protein sequence ID" value="MBF8643448.1"/>
    <property type="molecule type" value="Genomic_DNA"/>
</dbReference>
<dbReference type="PANTHER" id="PTHR42859:SF3">
    <property type="entry name" value="ION-TRANSLOCATING OXIDOREDUCTASE COMPLEX SUBUNIT B"/>
    <property type="match status" value="1"/>
</dbReference>
<organism evidence="17 18">
    <name type="scientific">Pseudomonas luteola</name>
    <dbReference type="NCBI Taxonomy" id="47886"/>
    <lineage>
        <taxon>Bacteria</taxon>
        <taxon>Pseudomonadati</taxon>
        <taxon>Pseudomonadota</taxon>
        <taxon>Gammaproteobacteria</taxon>
        <taxon>Pseudomonadales</taxon>
        <taxon>Pseudomonadaceae</taxon>
        <taxon>Pseudomonas</taxon>
    </lineage>
</organism>
<dbReference type="GO" id="GO:0046872">
    <property type="term" value="F:metal ion binding"/>
    <property type="evidence" value="ECO:0007669"/>
    <property type="project" value="UniProtKB-KW"/>
</dbReference>
<keyword evidence="6" id="KW-0677">Repeat</keyword>
<keyword evidence="11" id="KW-0472">Membrane</keyword>
<feature type="domain" description="4Fe-4S ferredoxin-type" evidence="14">
    <location>
        <begin position="72"/>
        <end position="101"/>
    </location>
</feature>
<evidence type="ECO:0000256" key="3">
    <source>
        <dbReference type="ARBA" id="ARBA00022485"/>
    </source>
</evidence>
<keyword evidence="10" id="KW-0411">Iron-sulfur</keyword>
<dbReference type="InterPro" id="IPR050294">
    <property type="entry name" value="RnfB_subfamily"/>
</dbReference>
<keyword evidence="3" id="KW-0004">4Fe-4S</keyword>
<dbReference type="Gene3D" id="3.30.70.20">
    <property type="match status" value="1"/>
</dbReference>
<feature type="compositionally biased region" description="Polar residues" evidence="13">
    <location>
        <begin position="305"/>
        <end position="315"/>
    </location>
</feature>
<evidence type="ECO:0000256" key="10">
    <source>
        <dbReference type="ARBA" id="ARBA00023014"/>
    </source>
</evidence>
<feature type="domain" description="4Fe-4S" evidence="15">
    <location>
        <begin position="1"/>
        <end position="57"/>
    </location>
</feature>
<dbReference type="Pfam" id="PF04060">
    <property type="entry name" value="FeS"/>
    <property type="match status" value="1"/>
</dbReference>
<evidence type="ECO:0000313" key="18">
    <source>
        <dbReference type="Proteomes" id="UP000250443"/>
    </source>
</evidence>
<dbReference type="Pfam" id="PF14697">
    <property type="entry name" value="Fer4_21"/>
    <property type="match status" value="1"/>
</dbReference>
<evidence type="ECO:0000313" key="19">
    <source>
        <dbReference type="Proteomes" id="UP000626180"/>
    </source>
</evidence>
<keyword evidence="12" id="KW-0175">Coiled coil</keyword>
<proteinExistence type="predicted"/>
<evidence type="ECO:0000259" key="15">
    <source>
        <dbReference type="PROSITE" id="PS51656"/>
    </source>
</evidence>
<protein>
    <submittedName>
        <fullName evidence="17">RnfABCDGE type electron transport complex subunit B</fullName>
    </submittedName>
</protein>
<keyword evidence="7" id="KW-1278">Translocase</keyword>
<dbReference type="RefSeq" id="WP_010797821.1">
    <property type="nucleotide sequence ID" value="NZ_CP069262.1"/>
</dbReference>
<evidence type="ECO:0000256" key="4">
    <source>
        <dbReference type="ARBA" id="ARBA00022519"/>
    </source>
</evidence>
<keyword evidence="1" id="KW-0813">Transport</keyword>
<dbReference type="PROSITE" id="PS51656">
    <property type="entry name" value="4FE4S"/>
    <property type="match status" value="1"/>
</dbReference>
<evidence type="ECO:0000256" key="8">
    <source>
        <dbReference type="ARBA" id="ARBA00022982"/>
    </source>
</evidence>
<feature type="coiled-coil region" evidence="12">
    <location>
        <begin position="371"/>
        <end position="438"/>
    </location>
</feature>
<evidence type="ECO:0000256" key="2">
    <source>
        <dbReference type="ARBA" id="ARBA00022475"/>
    </source>
</evidence>
<sequence>MSLIHAIDALLPQTQCGKCGHPGCLPYATSIAAGEAINKCPPGGDETIHDLAVLLGVEATPLDSPYLPTPAQVAFIREAECIGCTKCLKACPVDAIVGAAKLMHTVIAAECTGCELCIAPCPVDCIDLNPLPVQPSHEQQRQQAAHYRLRYDAHNARLAREEQRKQADRDARLARSQLSTEAVQTATSVDPVQAAISRIKAQKDPSTDADVILKKLKINASTAQMALKKAEKQLAQRATQQLEDQVKWLKQAAEAAQQALDEALSGSRPSSQAQPIDVSAEIKRAKINAAMARAQLSKAEKAFGQQPTPEQQEQLSMLHGSAAAAAQALANLEDQTPSKTPDALKQAKLGLVSARAAFLSAERNGAPQEELSQLRQMLHQAENALDMAEKASDRPLPEHTRIQKSPVDPLTRTLKTQIAYAKAEVKRLERDRDTSENVLLEVRGRLTELENKLSEHLAS</sequence>
<evidence type="ECO:0000256" key="5">
    <source>
        <dbReference type="ARBA" id="ARBA00022723"/>
    </source>
</evidence>
<evidence type="ECO:0000256" key="12">
    <source>
        <dbReference type="SAM" id="Coils"/>
    </source>
</evidence>
<dbReference type="Proteomes" id="UP000626180">
    <property type="component" value="Unassembled WGS sequence"/>
</dbReference>
<keyword evidence="8" id="KW-0249">Electron transport</keyword>
<evidence type="ECO:0000256" key="1">
    <source>
        <dbReference type="ARBA" id="ARBA00022448"/>
    </source>
</evidence>
<keyword evidence="19" id="KW-1185">Reference proteome</keyword>
<evidence type="ECO:0000256" key="9">
    <source>
        <dbReference type="ARBA" id="ARBA00023004"/>
    </source>
</evidence>
<name>A0A2X2DAU5_PSELU</name>
<evidence type="ECO:0000256" key="6">
    <source>
        <dbReference type="ARBA" id="ARBA00022737"/>
    </source>
</evidence>
<dbReference type="AlphaFoldDB" id="A0A2X2DAU5"/>
<dbReference type="PANTHER" id="PTHR42859">
    <property type="entry name" value="OXIDOREDUCTASE"/>
    <property type="match status" value="1"/>
</dbReference>
<dbReference type="PROSITE" id="PS51379">
    <property type="entry name" value="4FE4S_FER_2"/>
    <property type="match status" value="2"/>
</dbReference>
<dbReference type="GO" id="GO:0051539">
    <property type="term" value="F:4 iron, 4 sulfur cluster binding"/>
    <property type="evidence" value="ECO:0007669"/>
    <property type="project" value="UniProtKB-KW"/>
</dbReference>
<dbReference type="InterPro" id="IPR017900">
    <property type="entry name" value="4Fe4S_Fe_S_CS"/>
</dbReference>
<evidence type="ECO:0000313" key="16">
    <source>
        <dbReference type="EMBL" id="MBF8643448.1"/>
    </source>
</evidence>
<keyword evidence="4" id="KW-0997">Cell inner membrane</keyword>
<evidence type="ECO:0000259" key="14">
    <source>
        <dbReference type="PROSITE" id="PS51379"/>
    </source>
</evidence>
<evidence type="ECO:0000256" key="7">
    <source>
        <dbReference type="ARBA" id="ARBA00022967"/>
    </source>
</evidence>
<keyword evidence="2" id="KW-1003">Cell membrane</keyword>
<dbReference type="Gene3D" id="1.10.15.40">
    <property type="entry name" value="Electron transport complex subunit B, putative Fe-S cluster"/>
    <property type="match status" value="1"/>
</dbReference>
<reference evidence="17 18" key="1">
    <citation type="submission" date="2018-06" db="EMBL/GenBank/DDBJ databases">
        <authorList>
            <consortium name="Pathogen Informatics"/>
            <person name="Doyle S."/>
        </authorList>
    </citation>
    <scope>NUCLEOTIDE SEQUENCE [LARGE SCALE GENOMIC DNA]</scope>
    <source>
        <strain evidence="17 18">NCTC11842</strain>
    </source>
</reference>
<evidence type="ECO:0000313" key="17">
    <source>
        <dbReference type="EMBL" id="SPZ09525.1"/>
    </source>
</evidence>
<evidence type="ECO:0000256" key="13">
    <source>
        <dbReference type="SAM" id="MobiDB-lite"/>
    </source>
</evidence>
<keyword evidence="9" id="KW-0408">Iron</keyword>
<dbReference type="InterPro" id="IPR017896">
    <property type="entry name" value="4Fe4S_Fe-S-bd"/>
</dbReference>
<dbReference type="InterPro" id="IPR007202">
    <property type="entry name" value="4Fe-4S_dom"/>
</dbReference>
<dbReference type="SUPFAM" id="SSF54862">
    <property type="entry name" value="4Fe-4S ferredoxins"/>
    <property type="match status" value="1"/>
</dbReference>
<dbReference type="GO" id="GO:0009055">
    <property type="term" value="F:electron transfer activity"/>
    <property type="evidence" value="ECO:0007669"/>
    <property type="project" value="InterPro"/>
</dbReference>
<dbReference type="NCBIfam" id="TIGR01944">
    <property type="entry name" value="rnfB"/>
    <property type="match status" value="1"/>
</dbReference>
<feature type="region of interest" description="Disordered" evidence="13">
    <location>
        <begin position="300"/>
        <end position="320"/>
    </location>
</feature>
<accession>A0A2X2DAU5</accession>